<dbReference type="AlphaFoldDB" id="A0AAJ0HW96"/>
<sequence length="256" mass="28442">KQDVKSKTKRTSSQRRTGRQVKDEDVKSKTKTSSQRSRMSSQRRTGCQVKDERDVKSDEAGRQVKDDRTSSLNEAGRQVNEAGRQVNEAGRQVNEAGRQVNEAGRQVKDEQDVKVSKTKSRTSGLKDDSQCSQGRQDRQRQGVPGGQRRQRQGVPGGQRWQRQGVPGGQRLVSGACGVGEFASRSMRCRRICFQEHAVSANLLPGGACIGEFPLWRSAWGVGEFPLPGRACLHSADMRDMHISGFQSEWTSQADRV</sequence>
<comment type="caution">
    <text evidence="2">The sequence shown here is derived from an EMBL/GenBank/DDBJ whole genome shotgun (WGS) entry which is preliminary data.</text>
</comment>
<feature type="compositionally biased region" description="Basic and acidic residues" evidence="1">
    <location>
        <begin position="49"/>
        <end position="69"/>
    </location>
</feature>
<feature type="non-terminal residue" evidence="2">
    <location>
        <position position="256"/>
    </location>
</feature>
<feature type="non-terminal residue" evidence="2">
    <location>
        <position position="1"/>
    </location>
</feature>
<reference evidence="2" key="2">
    <citation type="submission" date="2023-06" db="EMBL/GenBank/DDBJ databases">
        <authorList>
            <consortium name="Lawrence Berkeley National Laboratory"/>
            <person name="Haridas S."/>
            <person name="Hensen N."/>
            <person name="Bonometti L."/>
            <person name="Westerberg I."/>
            <person name="Brannstrom I.O."/>
            <person name="Guillou S."/>
            <person name="Cros-Aarteil S."/>
            <person name="Calhoun S."/>
            <person name="Kuo A."/>
            <person name="Mondo S."/>
            <person name="Pangilinan J."/>
            <person name="Riley R."/>
            <person name="Labutti K."/>
            <person name="Andreopoulos B."/>
            <person name="Lipzen A."/>
            <person name="Chen C."/>
            <person name="Yanf M."/>
            <person name="Daum C."/>
            <person name="Ng V."/>
            <person name="Clum A."/>
            <person name="Steindorff A."/>
            <person name="Ohm R."/>
            <person name="Martin F."/>
            <person name="Silar P."/>
            <person name="Natvig D."/>
            <person name="Lalanne C."/>
            <person name="Gautier V."/>
            <person name="Ament-Velasquez S.L."/>
            <person name="Kruys A."/>
            <person name="Hutchinson M.I."/>
            <person name="Powell A.J."/>
            <person name="Barry K."/>
            <person name="Miller A.N."/>
            <person name="Grigoriev I.V."/>
            <person name="Debuchy R."/>
            <person name="Gladieux P."/>
            <person name="Thoren M.H."/>
            <person name="Johannesson H."/>
        </authorList>
    </citation>
    <scope>NUCLEOTIDE SEQUENCE</scope>
    <source>
        <strain evidence="2">CBS 955.72</strain>
    </source>
</reference>
<gene>
    <name evidence="2" type="ORF">B0T25DRAFT_597860</name>
</gene>
<name>A0AAJ0HW96_9PEZI</name>
<reference evidence="2" key="1">
    <citation type="journal article" date="2023" name="Mol. Phylogenet. Evol.">
        <title>Genome-scale phylogeny and comparative genomics of the fungal order Sordariales.</title>
        <authorList>
            <person name="Hensen N."/>
            <person name="Bonometti L."/>
            <person name="Westerberg I."/>
            <person name="Brannstrom I.O."/>
            <person name="Guillou S."/>
            <person name="Cros-Aarteil S."/>
            <person name="Calhoun S."/>
            <person name="Haridas S."/>
            <person name="Kuo A."/>
            <person name="Mondo S."/>
            <person name="Pangilinan J."/>
            <person name="Riley R."/>
            <person name="LaButti K."/>
            <person name="Andreopoulos B."/>
            <person name="Lipzen A."/>
            <person name="Chen C."/>
            <person name="Yan M."/>
            <person name="Daum C."/>
            <person name="Ng V."/>
            <person name="Clum A."/>
            <person name="Steindorff A."/>
            <person name="Ohm R.A."/>
            <person name="Martin F."/>
            <person name="Silar P."/>
            <person name="Natvig D.O."/>
            <person name="Lalanne C."/>
            <person name="Gautier V."/>
            <person name="Ament-Velasquez S.L."/>
            <person name="Kruys A."/>
            <person name="Hutchinson M.I."/>
            <person name="Powell A.J."/>
            <person name="Barry K."/>
            <person name="Miller A.N."/>
            <person name="Grigoriev I.V."/>
            <person name="Debuchy R."/>
            <person name="Gladieux P."/>
            <person name="Hiltunen Thoren M."/>
            <person name="Johannesson H."/>
        </authorList>
    </citation>
    <scope>NUCLEOTIDE SEQUENCE</scope>
    <source>
        <strain evidence="2">CBS 955.72</strain>
    </source>
</reference>
<evidence type="ECO:0000256" key="1">
    <source>
        <dbReference type="SAM" id="MobiDB-lite"/>
    </source>
</evidence>
<accession>A0AAJ0HW96</accession>
<keyword evidence="3" id="KW-1185">Reference proteome</keyword>
<proteinExistence type="predicted"/>
<dbReference type="Proteomes" id="UP001275084">
    <property type="component" value="Unassembled WGS sequence"/>
</dbReference>
<feature type="compositionally biased region" description="Basic and acidic residues" evidence="1">
    <location>
        <begin position="124"/>
        <end position="140"/>
    </location>
</feature>
<dbReference type="EMBL" id="JAUIQD010000001">
    <property type="protein sequence ID" value="KAK3364076.1"/>
    <property type="molecule type" value="Genomic_DNA"/>
</dbReference>
<evidence type="ECO:0000313" key="2">
    <source>
        <dbReference type="EMBL" id="KAK3364076.1"/>
    </source>
</evidence>
<protein>
    <submittedName>
        <fullName evidence="2">Uncharacterized protein</fullName>
    </submittedName>
</protein>
<organism evidence="2 3">
    <name type="scientific">Lasiosphaeria hispida</name>
    <dbReference type="NCBI Taxonomy" id="260671"/>
    <lineage>
        <taxon>Eukaryota</taxon>
        <taxon>Fungi</taxon>
        <taxon>Dikarya</taxon>
        <taxon>Ascomycota</taxon>
        <taxon>Pezizomycotina</taxon>
        <taxon>Sordariomycetes</taxon>
        <taxon>Sordariomycetidae</taxon>
        <taxon>Sordariales</taxon>
        <taxon>Lasiosphaeriaceae</taxon>
        <taxon>Lasiosphaeria</taxon>
    </lineage>
</organism>
<evidence type="ECO:0000313" key="3">
    <source>
        <dbReference type="Proteomes" id="UP001275084"/>
    </source>
</evidence>
<feature type="compositionally biased region" description="Basic and acidic residues" evidence="1">
    <location>
        <begin position="105"/>
        <end position="115"/>
    </location>
</feature>
<feature type="region of interest" description="Disordered" evidence="1">
    <location>
        <begin position="1"/>
        <end position="166"/>
    </location>
</feature>
<feature type="compositionally biased region" description="Basic residues" evidence="1">
    <location>
        <begin position="7"/>
        <end position="19"/>
    </location>
</feature>
<feature type="compositionally biased region" description="Low complexity" evidence="1">
    <location>
        <begin position="31"/>
        <end position="45"/>
    </location>
</feature>
<feature type="compositionally biased region" description="Low complexity" evidence="1">
    <location>
        <begin position="157"/>
        <end position="166"/>
    </location>
</feature>